<sequence>MMTRRLYPLLFLLLALPAGAETKEDRKGFEFTRMLAHWANYAEPGYLDFIDETKPDLVQLGFYGAHFWGLAHTPQYKGYPAHFPVRGLDECGKWFERRNAELAKRKVRVIGHLNVEFLVGDPDGPEGPRGFFKFYRDLWNEKELGPKPVKDPLDFLERDKAGNPLEKNSYRIGGMKEYFACLRNPHWQTVLKAWVKRGIERGVDGFVANYFYRHDCHCKHCLSGFKQYLAKRFTKQELNDRLGIANLDAHRFDELVCWHNPKETTPLRLEMLRWSQISNKEVFDEVFIRHGRRLKPDLLVAQWNHLGNFSQISGDERCLLPADLWGKDEDYVWYSTGNAATYTDLPNRILGDATLQARYVRGAFSDKPFTIGKYEGVRTRVAIAELAANGGSPMGFYARFSDPAAREVFARYYQFLERHDDLFRGNSPHAEALLLFPRKAIWKGNLKPLEDFRMLGRHLLDQHVLFDVLPDDLATPEILAKYQATIDPTKDALPSRKRLSLFDAPATLRVCANRPAKGNEIDLHFVNYDRDELPKRANGTPNHGRGPTDERPKAVSGAEVSFVLPAGMKVSEVEVISPEYEKPLHPDFRFADGRISFTMPEFLVYAVARLKP</sequence>
<name>A0A381WQ96_9ZZZZ</name>
<gene>
    <name evidence="2" type="ORF">METZ01_LOCUS107406</name>
</gene>
<evidence type="ECO:0000256" key="1">
    <source>
        <dbReference type="SAM" id="MobiDB-lite"/>
    </source>
</evidence>
<evidence type="ECO:0000313" key="2">
    <source>
        <dbReference type="EMBL" id="SVA54552.1"/>
    </source>
</evidence>
<proteinExistence type="predicted"/>
<protein>
    <recommendedName>
        <fullName evidence="3">Glycoside hydrolase family 42 N-terminal domain-containing protein</fullName>
    </recommendedName>
</protein>
<evidence type="ECO:0008006" key="3">
    <source>
        <dbReference type="Google" id="ProtNLM"/>
    </source>
</evidence>
<dbReference type="AlphaFoldDB" id="A0A381WQ96"/>
<reference evidence="2" key="1">
    <citation type="submission" date="2018-05" db="EMBL/GenBank/DDBJ databases">
        <authorList>
            <person name="Lanie J.A."/>
            <person name="Ng W.-L."/>
            <person name="Kazmierczak K.M."/>
            <person name="Andrzejewski T.M."/>
            <person name="Davidsen T.M."/>
            <person name="Wayne K.J."/>
            <person name="Tettelin H."/>
            <person name="Glass J.I."/>
            <person name="Rusch D."/>
            <person name="Podicherti R."/>
            <person name="Tsui H.-C.T."/>
            <person name="Winkler M.E."/>
        </authorList>
    </citation>
    <scope>NUCLEOTIDE SEQUENCE</scope>
</reference>
<dbReference type="EMBL" id="UINC01012498">
    <property type="protein sequence ID" value="SVA54552.1"/>
    <property type="molecule type" value="Genomic_DNA"/>
</dbReference>
<feature type="region of interest" description="Disordered" evidence="1">
    <location>
        <begin position="532"/>
        <end position="556"/>
    </location>
</feature>
<organism evidence="2">
    <name type="scientific">marine metagenome</name>
    <dbReference type="NCBI Taxonomy" id="408172"/>
    <lineage>
        <taxon>unclassified sequences</taxon>
        <taxon>metagenomes</taxon>
        <taxon>ecological metagenomes</taxon>
    </lineage>
</organism>
<dbReference type="Gene3D" id="3.20.20.80">
    <property type="entry name" value="Glycosidases"/>
    <property type="match status" value="1"/>
</dbReference>
<accession>A0A381WQ96</accession>